<evidence type="ECO:0000259" key="8">
    <source>
        <dbReference type="PROSITE" id="PS50968"/>
    </source>
</evidence>
<keyword evidence="4" id="KW-0378">Hydrolase</keyword>
<dbReference type="Pfam" id="PF00364">
    <property type="entry name" value="Biotin_lipoyl"/>
    <property type="match status" value="1"/>
</dbReference>
<dbReference type="SMART" id="SM00796">
    <property type="entry name" value="AHS1"/>
    <property type="match status" value="1"/>
</dbReference>
<evidence type="ECO:0000256" key="7">
    <source>
        <dbReference type="PROSITE-ProRule" id="PRU00409"/>
    </source>
</evidence>
<evidence type="ECO:0000259" key="10">
    <source>
        <dbReference type="PROSITE" id="PS50979"/>
    </source>
</evidence>
<dbReference type="Pfam" id="PF02785">
    <property type="entry name" value="Biotin_carb_C"/>
    <property type="match status" value="1"/>
</dbReference>
<dbReference type="PROSITE" id="PS50968">
    <property type="entry name" value="BIOTINYL_LIPOYL"/>
    <property type="match status" value="1"/>
</dbReference>
<dbReference type="STRING" id="50376.A0A517LET3"/>
<dbReference type="PANTHER" id="PTHR18866:SF128">
    <property type="entry name" value="UREA AMIDOLYASE"/>
    <property type="match status" value="1"/>
</dbReference>
<dbReference type="PROSITE" id="PS50975">
    <property type="entry name" value="ATP_GRASP"/>
    <property type="match status" value="1"/>
</dbReference>
<dbReference type="InterPro" id="IPR011764">
    <property type="entry name" value="Biotin_carboxylation_dom"/>
</dbReference>
<dbReference type="InterPro" id="IPR011053">
    <property type="entry name" value="Single_hybrid_motif"/>
</dbReference>
<feature type="domain" description="Lipoyl-binding" evidence="8">
    <location>
        <begin position="1161"/>
        <end position="1239"/>
    </location>
</feature>
<dbReference type="InterPro" id="IPR003778">
    <property type="entry name" value="CT_A_B"/>
</dbReference>
<evidence type="ECO:0000256" key="6">
    <source>
        <dbReference type="ARBA" id="ARBA00023267"/>
    </source>
</evidence>
<dbReference type="Pfam" id="PF02786">
    <property type="entry name" value="CPSase_L_D2"/>
    <property type="match status" value="1"/>
</dbReference>
<comment type="cofactor">
    <cofactor evidence="1">
        <name>biotin</name>
        <dbReference type="ChEBI" id="CHEBI:57586"/>
    </cofactor>
</comment>
<sequence>MMGKIKTLLIANRGEITVRIIKTAKRLGIKTISIYTEPDAASTHVSDADEAYLLSGSPSTAYTDGEQIIELAKEKSVDAIIPGYGFLSENADFARQVAAAGIVWVGPSPKSIEEFGVKHVARNLAEKAGVPIVPGTKGLVKDENDAAAAAEELGFPVMLKATGGGGGMGLITANNAEQVREGFRKVTSRGQALFKNPGVFIERFYAASRHIEVQVFGNGQGKAIHFGERECSIQRRHQKVIEECPSSFVEQHLELRKELGSAAVRLAESIDYGSAGTVEFLVDDKTGDYFFLEMNTRLQVEHGITELCYNIDLVELMLRQADIELAGRKGIKSEDLASMQPSGPEGWAIEVRVYAENPLRDYAPSPGLLQKVEWPSNPSARIDTWVFTGARISPNYDPMIAKVMCHSDTRLGAIEGMIQLLQDSQICGPPTNLEFLAEIMKDPEFQKGNTLTSFLNNFELRPSAIDVVSAGAYTLIQDLPARPAVGRGIPHSGPMDPVAFQLANMLVGNARGKEGLEITLSGPELRFLSPAVIALTGASMEANIDGKPMPMWTRIHVEAGQKVKIGKTTAAGCRSYLAIYGGLPDVAEYFGSKSTSPLVTIGGNQGRALAPGDLLTITTDLYKPADKIISLPEELRPPYSKHWEIAAMVGPHDEGYIASQDIDMLYDTHWKISHNASRSGIRLVGPVPKWARKDGGEGGAHPSNLIEYGYPIGGLNWTGDDPCIFPVDCPNFGGFICSTTVVRADWWKLGQIKAGDTMQYKRVDLEQALELRQSVERYLFQVEEAIVQRKGDYGGMEIFRTIGRLRNQYHPEQKAVLWQRAAQQNQPKVTYRQGGDDHLLIEYGEESFDLNHRCRVTALEKLLTSQDAPEWLRKDLINTVSCCNSVTLFYNGLHLPRSKLIAHLQGLEEQLGDLSKIKVPSRLFRLPISFESKAQDQAIQRYIETQRPHAPYLPSNLDFVAQNNALTPEELKKIYLTGQMMVVEVGFFCGNTCSLPVDPRQRLSCPKQNPSRVFTPEGTVSWGGSCMSIYPVDSPGGYQMTGRTVPCWDMFGYKKGFTPDRPWLFQDFDILTYYQVNEDELDVMLQDFKAGKYTFEFEEIEFDMAEHNALLKNTAAEVEERRRKQAIAQEKMTKAEAESIAKWQSEKSTEQVDVNVVENLLQDENIEFIEAPVDANVWKVEVKDGDNIRAEQVIVILEAMKLEINVCARENLGTGAKVEMVLVKPGDTIRAGEKIALMRKG</sequence>
<dbReference type="Pfam" id="PF00289">
    <property type="entry name" value="Biotin_carb_N"/>
    <property type="match status" value="1"/>
</dbReference>
<dbReference type="Gene3D" id="2.40.100.10">
    <property type="entry name" value="Cyclophilin-like"/>
    <property type="match status" value="2"/>
</dbReference>
<feature type="domain" description="Biotin carboxylation" evidence="10">
    <location>
        <begin position="4"/>
        <end position="460"/>
    </location>
</feature>
<keyword evidence="3 7" id="KW-0547">Nucleotide-binding</keyword>
<dbReference type="Proteomes" id="UP000316270">
    <property type="component" value="Chromosome 11"/>
</dbReference>
<dbReference type="InterPro" id="IPR003833">
    <property type="entry name" value="CT_C_D"/>
</dbReference>
<name>A0A517LET3_9PEZI</name>
<dbReference type="InterPro" id="IPR014084">
    <property type="entry name" value="Urea_COase"/>
</dbReference>
<dbReference type="InterPro" id="IPR005481">
    <property type="entry name" value="BC-like_N"/>
</dbReference>
<dbReference type="SUPFAM" id="SSF51246">
    <property type="entry name" value="Rudiment single hybrid motif"/>
    <property type="match status" value="1"/>
</dbReference>
<dbReference type="SUPFAM" id="SSF50891">
    <property type="entry name" value="Cyclophilin-like"/>
    <property type="match status" value="2"/>
</dbReference>
<dbReference type="AlphaFoldDB" id="A0A517LET3"/>
<evidence type="ECO:0000256" key="1">
    <source>
        <dbReference type="ARBA" id="ARBA00001953"/>
    </source>
</evidence>
<keyword evidence="2" id="KW-0436">Ligase</keyword>
<evidence type="ECO:0000256" key="5">
    <source>
        <dbReference type="ARBA" id="ARBA00022840"/>
    </source>
</evidence>
<dbReference type="SMART" id="SM00878">
    <property type="entry name" value="Biotin_carb_C"/>
    <property type="match status" value="1"/>
</dbReference>
<dbReference type="OrthoDB" id="196847at2759"/>
<gene>
    <name evidence="11" type="ORF">FKW77_001389</name>
</gene>
<dbReference type="InterPro" id="IPR005482">
    <property type="entry name" value="Biotin_COase_C"/>
</dbReference>
<protein>
    <recommendedName>
        <fullName evidence="13">Urea carboxylase</fullName>
    </recommendedName>
</protein>
<dbReference type="InterPro" id="IPR016185">
    <property type="entry name" value="PreATP-grasp_dom_sf"/>
</dbReference>
<dbReference type="InterPro" id="IPR000089">
    <property type="entry name" value="Biotin_lipoyl"/>
</dbReference>
<dbReference type="GO" id="GO:0016874">
    <property type="term" value="F:ligase activity"/>
    <property type="evidence" value="ECO:0007669"/>
    <property type="project" value="UniProtKB-KW"/>
</dbReference>
<dbReference type="PROSITE" id="PS00867">
    <property type="entry name" value="CPSASE_2"/>
    <property type="match status" value="1"/>
</dbReference>
<dbReference type="SUPFAM" id="SSF56059">
    <property type="entry name" value="Glutathione synthetase ATP-binding domain-like"/>
    <property type="match status" value="1"/>
</dbReference>
<keyword evidence="6" id="KW-0092">Biotin</keyword>
<dbReference type="InterPro" id="IPR029000">
    <property type="entry name" value="Cyclophilin-like_dom_sf"/>
</dbReference>
<dbReference type="NCBIfam" id="TIGR02712">
    <property type="entry name" value="urea_carbox"/>
    <property type="match status" value="1"/>
</dbReference>
<dbReference type="CDD" id="cd06850">
    <property type="entry name" value="biotinyl_domain"/>
    <property type="match status" value="1"/>
</dbReference>
<dbReference type="GO" id="GO:0046872">
    <property type="term" value="F:metal ion binding"/>
    <property type="evidence" value="ECO:0007669"/>
    <property type="project" value="InterPro"/>
</dbReference>
<dbReference type="FunFam" id="3.40.50.20:FF:000010">
    <property type="entry name" value="Propionyl-CoA carboxylase subunit alpha"/>
    <property type="match status" value="1"/>
</dbReference>
<dbReference type="PROSITE" id="PS00866">
    <property type="entry name" value="CPSASE_1"/>
    <property type="match status" value="1"/>
</dbReference>
<evidence type="ECO:0000259" key="9">
    <source>
        <dbReference type="PROSITE" id="PS50975"/>
    </source>
</evidence>
<evidence type="ECO:0000313" key="12">
    <source>
        <dbReference type="Proteomes" id="UP000316270"/>
    </source>
</evidence>
<dbReference type="EMBL" id="CP042195">
    <property type="protein sequence ID" value="QDS74150.1"/>
    <property type="molecule type" value="Genomic_DNA"/>
</dbReference>
<dbReference type="InterPro" id="IPR011054">
    <property type="entry name" value="Rudment_hybrid_motif"/>
</dbReference>
<dbReference type="SUPFAM" id="SSF160467">
    <property type="entry name" value="PH0987 N-terminal domain-like"/>
    <property type="match status" value="1"/>
</dbReference>
<keyword evidence="5 7" id="KW-0067">ATP-binding</keyword>
<proteinExistence type="predicted"/>
<evidence type="ECO:0008006" key="13">
    <source>
        <dbReference type="Google" id="ProtNLM"/>
    </source>
</evidence>
<dbReference type="Gene3D" id="3.30.1360.40">
    <property type="match status" value="1"/>
</dbReference>
<dbReference type="InterPro" id="IPR050856">
    <property type="entry name" value="Biotin_carboxylase_complex"/>
</dbReference>
<organism evidence="11 12">
    <name type="scientific">Venturia effusa</name>
    <dbReference type="NCBI Taxonomy" id="50376"/>
    <lineage>
        <taxon>Eukaryota</taxon>
        <taxon>Fungi</taxon>
        <taxon>Dikarya</taxon>
        <taxon>Ascomycota</taxon>
        <taxon>Pezizomycotina</taxon>
        <taxon>Dothideomycetes</taxon>
        <taxon>Pleosporomycetidae</taxon>
        <taxon>Venturiales</taxon>
        <taxon>Venturiaceae</taxon>
        <taxon>Venturia</taxon>
    </lineage>
</organism>
<dbReference type="InterPro" id="IPR005479">
    <property type="entry name" value="CPAse_ATP-bd"/>
</dbReference>
<dbReference type="GO" id="GO:0016787">
    <property type="term" value="F:hydrolase activity"/>
    <property type="evidence" value="ECO:0007669"/>
    <property type="project" value="UniProtKB-KW"/>
</dbReference>
<dbReference type="SUPFAM" id="SSF51230">
    <property type="entry name" value="Single hybrid motif"/>
    <property type="match status" value="1"/>
</dbReference>
<keyword evidence="12" id="KW-1185">Reference proteome</keyword>
<evidence type="ECO:0000313" key="11">
    <source>
        <dbReference type="EMBL" id="QDS74150.1"/>
    </source>
</evidence>
<evidence type="ECO:0000256" key="4">
    <source>
        <dbReference type="ARBA" id="ARBA00022801"/>
    </source>
</evidence>
<dbReference type="Gene3D" id="3.30.470.20">
    <property type="entry name" value="ATP-grasp fold, B domain"/>
    <property type="match status" value="1"/>
</dbReference>
<accession>A0A517LET3</accession>
<reference evidence="11 12" key="1">
    <citation type="submission" date="2019-07" db="EMBL/GenBank/DDBJ databases">
        <title>Finished genome of Venturia effusa.</title>
        <authorList>
            <person name="Young C.A."/>
            <person name="Cox M.P."/>
            <person name="Ganley A.R.D."/>
            <person name="David W.J."/>
        </authorList>
    </citation>
    <scope>NUCLEOTIDE SEQUENCE [LARGE SCALE GENOMIC DNA]</scope>
    <source>
        <strain evidence="12">albino</strain>
    </source>
</reference>
<dbReference type="SUPFAM" id="SSF52440">
    <property type="entry name" value="PreATP-grasp domain"/>
    <property type="match status" value="1"/>
</dbReference>
<evidence type="ECO:0000256" key="2">
    <source>
        <dbReference type="ARBA" id="ARBA00022598"/>
    </source>
</evidence>
<dbReference type="FunFam" id="3.30.1490.20:FF:000003">
    <property type="entry name" value="acetyl-CoA carboxylase isoform X1"/>
    <property type="match status" value="1"/>
</dbReference>
<dbReference type="Pfam" id="PF02682">
    <property type="entry name" value="CT_C_D"/>
    <property type="match status" value="1"/>
</dbReference>
<evidence type="ECO:0000256" key="3">
    <source>
        <dbReference type="ARBA" id="ARBA00022741"/>
    </source>
</evidence>
<dbReference type="SMART" id="SM00797">
    <property type="entry name" value="AHS2"/>
    <property type="match status" value="1"/>
</dbReference>
<dbReference type="InterPro" id="IPR011761">
    <property type="entry name" value="ATP-grasp"/>
</dbReference>
<dbReference type="Gene3D" id="2.40.50.100">
    <property type="match status" value="1"/>
</dbReference>
<dbReference type="PANTHER" id="PTHR18866">
    <property type="entry name" value="CARBOXYLASE:PYRUVATE/ACETYL-COA/PROPIONYL-COA CARBOXYLASE"/>
    <property type="match status" value="1"/>
</dbReference>
<dbReference type="GO" id="GO:0005524">
    <property type="term" value="F:ATP binding"/>
    <property type="evidence" value="ECO:0007669"/>
    <property type="project" value="UniProtKB-UniRule"/>
</dbReference>
<feature type="domain" description="ATP-grasp" evidence="9">
    <location>
        <begin position="122"/>
        <end position="322"/>
    </location>
</feature>
<dbReference type="Pfam" id="PF02626">
    <property type="entry name" value="CT_A_B"/>
    <property type="match status" value="1"/>
</dbReference>
<dbReference type="PROSITE" id="PS50979">
    <property type="entry name" value="BC"/>
    <property type="match status" value="1"/>
</dbReference>